<feature type="compositionally biased region" description="Low complexity" evidence="1">
    <location>
        <begin position="311"/>
        <end position="336"/>
    </location>
</feature>
<reference evidence="2 3" key="1">
    <citation type="submission" date="2019-12" db="EMBL/GenBank/DDBJ databases">
        <title>Genomic-based taxomic classification of the family Erythrobacteraceae.</title>
        <authorList>
            <person name="Xu L."/>
        </authorList>
    </citation>
    <scope>NUCLEOTIDE SEQUENCE [LARGE SCALE GENOMIC DNA]</scope>
    <source>
        <strain evidence="2 3">JCM 17468</strain>
    </source>
</reference>
<dbReference type="AlphaFoldDB" id="A0A844Y5N3"/>
<name>A0A844Y5N3_9SPHN</name>
<evidence type="ECO:0000256" key="1">
    <source>
        <dbReference type="SAM" id="MobiDB-lite"/>
    </source>
</evidence>
<comment type="caution">
    <text evidence="2">The sequence shown here is derived from an EMBL/GenBank/DDBJ whole genome shotgun (WGS) entry which is preliminary data.</text>
</comment>
<feature type="region of interest" description="Disordered" evidence="1">
    <location>
        <begin position="310"/>
        <end position="340"/>
    </location>
</feature>
<accession>A0A844Y5N3</accession>
<dbReference type="EMBL" id="WTYD01000001">
    <property type="protein sequence ID" value="MXO52839.1"/>
    <property type="molecule type" value="Genomic_DNA"/>
</dbReference>
<sequence length="422" mass="44931">MRRPLPVYTGVFGGIVALALLAVAVFAQVGGDRGIAPVAASSDISVTGVEVDATGKSSEEARENGWQQAQRKAWERLKGPKLSDSQIAGIVSAIVIEREQLGPRRYIARLGVIFDRQRANAYLGGSEQARRSAPMLLVPVTFSAGTELVYEMRNPWQRAWAEYQSGSSRIDYVRPSGAGGDSLLVTYGQIGRRSRTWWRTVLDQFSASDVLVPIADLRYTYPGGPIEGTFTARHGPDNEYLAGFRMTAANPEQLPAMLEKAVARFDQIFEQALASGRLAPDPTLDLGDLQIDPAIQRLIDLGRADAERQRAAAAAERASRANQEAEPGSNVTAAPVETPPPPGSVGLYTVQIATPDAAAFNAGLSQVRGAAGVRTAGIRSTAIGGTSVLTVGFEGSIDQLAAALRSQGFTVRQANNALSVSR</sequence>
<evidence type="ECO:0000313" key="3">
    <source>
        <dbReference type="Proteomes" id="UP000430272"/>
    </source>
</evidence>
<dbReference type="OrthoDB" id="7420165at2"/>
<protein>
    <submittedName>
        <fullName evidence="2">Heavy-metal-associated domain-containing protein</fullName>
    </submittedName>
</protein>
<gene>
    <name evidence="2" type="ORF">GRI47_02310</name>
</gene>
<evidence type="ECO:0000313" key="2">
    <source>
        <dbReference type="EMBL" id="MXO52839.1"/>
    </source>
</evidence>
<keyword evidence="3" id="KW-1185">Reference proteome</keyword>
<organism evidence="2 3">
    <name type="scientific">Qipengyuania pelagi</name>
    <dbReference type="NCBI Taxonomy" id="994320"/>
    <lineage>
        <taxon>Bacteria</taxon>
        <taxon>Pseudomonadati</taxon>
        <taxon>Pseudomonadota</taxon>
        <taxon>Alphaproteobacteria</taxon>
        <taxon>Sphingomonadales</taxon>
        <taxon>Erythrobacteraceae</taxon>
        <taxon>Qipengyuania</taxon>
    </lineage>
</organism>
<dbReference type="Proteomes" id="UP000430272">
    <property type="component" value="Unassembled WGS sequence"/>
</dbReference>
<proteinExistence type="predicted"/>